<evidence type="ECO:0000313" key="3">
    <source>
        <dbReference type="EMBL" id="SFZ78813.1"/>
    </source>
</evidence>
<dbReference type="GO" id="GO:0006260">
    <property type="term" value="P:DNA replication"/>
    <property type="evidence" value="ECO:0007669"/>
    <property type="project" value="UniProtKB-KW"/>
</dbReference>
<dbReference type="GO" id="GO:0003677">
    <property type="term" value="F:DNA binding"/>
    <property type="evidence" value="ECO:0007669"/>
    <property type="project" value="InterPro"/>
</dbReference>
<protein>
    <submittedName>
        <fullName evidence="3">Uncharacterized protein</fullName>
    </submittedName>
</protein>
<comment type="similarity">
    <text evidence="1">Belongs to the Gram-positive plasmids replication protein type 1 family.</text>
</comment>
<dbReference type="STRING" id="1121279.SAMN02745887_03209"/>
<dbReference type="Proteomes" id="UP000186513">
    <property type="component" value="Unassembled WGS sequence"/>
</dbReference>
<reference evidence="3 4" key="1">
    <citation type="submission" date="2016-11" db="EMBL/GenBank/DDBJ databases">
        <authorList>
            <person name="Jaros S."/>
            <person name="Januszkiewicz K."/>
            <person name="Wedrychowicz H."/>
        </authorList>
    </citation>
    <scope>NUCLEOTIDE SEQUENCE [LARGE SCALE GENOMIC DNA]</scope>
    <source>
        <strain evidence="3 4">DSM 18899</strain>
    </source>
</reference>
<accession>A0A1K2HQ47</accession>
<gene>
    <name evidence="3" type="ORF">SAMN02745887_03209</name>
</gene>
<dbReference type="Pfam" id="PF01446">
    <property type="entry name" value="Rep_1"/>
    <property type="match status" value="1"/>
</dbReference>
<evidence type="ECO:0000256" key="1">
    <source>
        <dbReference type="ARBA" id="ARBA00008909"/>
    </source>
</evidence>
<name>A0A1K2HQ47_9NEIS</name>
<dbReference type="InterPro" id="IPR000989">
    <property type="entry name" value="Rep"/>
</dbReference>
<evidence type="ECO:0000313" key="4">
    <source>
        <dbReference type="Proteomes" id="UP000186513"/>
    </source>
</evidence>
<organism evidence="3 4">
    <name type="scientific">Chitinimonas taiwanensis DSM 18899</name>
    <dbReference type="NCBI Taxonomy" id="1121279"/>
    <lineage>
        <taxon>Bacteria</taxon>
        <taxon>Pseudomonadati</taxon>
        <taxon>Pseudomonadota</taxon>
        <taxon>Betaproteobacteria</taxon>
        <taxon>Neisseriales</taxon>
        <taxon>Chitinibacteraceae</taxon>
        <taxon>Chitinimonas</taxon>
    </lineage>
</organism>
<dbReference type="AlphaFoldDB" id="A0A1K2HQ47"/>
<keyword evidence="2" id="KW-0235">DNA replication</keyword>
<dbReference type="EMBL" id="FPKR01000013">
    <property type="protein sequence ID" value="SFZ78813.1"/>
    <property type="molecule type" value="Genomic_DNA"/>
</dbReference>
<dbReference type="RefSeq" id="WP_139256193.1">
    <property type="nucleotide sequence ID" value="NZ_FPKR01000013.1"/>
</dbReference>
<evidence type="ECO:0000256" key="2">
    <source>
        <dbReference type="ARBA" id="ARBA00022705"/>
    </source>
</evidence>
<keyword evidence="4" id="KW-1185">Reference proteome</keyword>
<dbReference type="OrthoDB" id="8566616at2"/>
<proteinExistence type="inferred from homology"/>
<sequence>MPTLCTYGQSGRAPSLFALATKQQREAAATAGEARAARLVADAARPSEYVRLLLEDAKPDERNNLGMNGKTADTADAQKGGLLSSRGRRFRMQRHAQRLIPGESVAQCHLQRSFSASNVGGEVTVVKRQSGSVAYRGVTTCGSVWHCPVCANKIAERRREELQNGIDAHRLKGGRVYMLTQTIPHTVDMPLRDTLSALSTALRTFTASRQWRTVREVIQFKGSVRALEVTHGENGWHPHAHVLVFADGDQEAVLAALETLRDYWAKAVRKAGLGQINQHGFKVGGADHAAEYVSKFGDTEKAADGGTWDVSREMTRQHAKLARRKGRTPFALLHDSMNGDAQAGALFVEYAYEFKGKRQLYYSPGLKDYLGLDDLDDADIAAEDQQDAPGEESQVIWHLDKEEWGLIVSFNKRGEFLDTAARYGTDGCYLFLKALKLRRSDKAVKPRFYYPEYLQ</sequence>